<gene>
    <name evidence="1" type="ORF">RIMI_LOCUS9308679</name>
</gene>
<accession>A0ABN9LJ25</accession>
<sequence length="157" mass="18324">MKQFYSSDLYSSISEDLSELSTLYDTEFSHDYRAYFENHLETLPSVGPPTILAYKRESSEDNRLLTMMKILREQSGKQLCEFCGKPLRPFHLGSTTDKAISNEIFCCRQFRNMFQHLMKEEKRLLQKDEIEVISVAPHGPYGSEVERQKAKEKTAQR</sequence>
<dbReference type="EMBL" id="CAUEEQ010019176">
    <property type="protein sequence ID" value="CAJ0941656.1"/>
    <property type="molecule type" value="Genomic_DNA"/>
</dbReference>
<protein>
    <submittedName>
        <fullName evidence="1">Uncharacterized protein</fullName>
    </submittedName>
</protein>
<evidence type="ECO:0000313" key="2">
    <source>
        <dbReference type="Proteomes" id="UP001176940"/>
    </source>
</evidence>
<comment type="caution">
    <text evidence="1">The sequence shown here is derived from an EMBL/GenBank/DDBJ whole genome shotgun (WGS) entry which is preliminary data.</text>
</comment>
<dbReference type="Proteomes" id="UP001176940">
    <property type="component" value="Unassembled WGS sequence"/>
</dbReference>
<keyword evidence="2" id="KW-1185">Reference proteome</keyword>
<dbReference type="PANTHER" id="PTHR23093">
    <property type="entry name" value="SIMILAR TO CHROMOSOME 3 OPEN READING FRAME 20"/>
    <property type="match status" value="1"/>
</dbReference>
<proteinExistence type="predicted"/>
<dbReference type="PANTHER" id="PTHR23093:SF21">
    <property type="entry name" value="GLUTAMATE-RICH PROTEIN 6"/>
    <property type="match status" value="1"/>
</dbReference>
<name>A0ABN9LJ25_9NEOB</name>
<organism evidence="1 2">
    <name type="scientific">Ranitomeya imitator</name>
    <name type="common">mimic poison frog</name>
    <dbReference type="NCBI Taxonomy" id="111125"/>
    <lineage>
        <taxon>Eukaryota</taxon>
        <taxon>Metazoa</taxon>
        <taxon>Chordata</taxon>
        <taxon>Craniata</taxon>
        <taxon>Vertebrata</taxon>
        <taxon>Euteleostomi</taxon>
        <taxon>Amphibia</taxon>
        <taxon>Batrachia</taxon>
        <taxon>Anura</taxon>
        <taxon>Neobatrachia</taxon>
        <taxon>Hyloidea</taxon>
        <taxon>Dendrobatidae</taxon>
        <taxon>Dendrobatinae</taxon>
        <taxon>Ranitomeya</taxon>
    </lineage>
</organism>
<evidence type="ECO:0000313" key="1">
    <source>
        <dbReference type="EMBL" id="CAJ0941656.1"/>
    </source>
</evidence>
<reference evidence="1" key="1">
    <citation type="submission" date="2023-07" db="EMBL/GenBank/DDBJ databases">
        <authorList>
            <person name="Stuckert A."/>
        </authorList>
    </citation>
    <scope>NUCLEOTIDE SEQUENCE</scope>
</reference>